<feature type="non-terminal residue" evidence="2">
    <location>
        <position position="1"/>
    </location>
</feature>
<dbReference type="InterPro" id="IPR025315">
    <property type="entry name" value="DUF4220"/>
</dbReference>
<organism evidence="2 3">
    <name type="scientific">Kingdonia uniflora</name>
    <dbReference type="NCBI Taxonomy" id="39325"/>
    <lineage>
        <taxon>Eukaryota</taxon>
        <taxon>Viridiplantae</taxon>
        <taxon>Streptophyta</taxon>
        <taxon>Embryophyta</taxon>
        <taxon>Tracheophyta</taxon>
        <taxon>Spermatophyta</taxon>
        <taxon>Magnoliopsida</taxon>
        <taxon>Ranunculales</taxon>
        <taxon>Circaeasteraceae</taxon>
        <taxon>Kingdonia</taxon>
    </lineage>
</organism>
<protein>
    <recommendedName>
        <fullName evidence="1">DUF4220 domain-containing protein</fullName>
    </recommendedName>
</protein>
<sequence>NDASRPENKVWKFHYISERTRALYLASSNVFTDSVIPGPTDSSTSTLFMSVYEGMKEAGFPTDLAVVEQPERVSQVEIPMEESIPLENLAHQAYSSFLSFKRLIVNLTFTTAKLIKSRNYFLRRTHTEAFKIMEMELSFMYETLHQGPSGAYQVSKSTIRPIINGGPNWSQYVLQYNLISFCLSNHPEWLENIAELLCFKDSLNEIKQKSPKPVNVKLKRLIFDELRTKCRLARDSETIKEINSSRGSWSLSRTIYKKLLEWSFEGDFDESLLIWHIATEIVYQQTKEENVTPGNERESCKLISDYMLYLMVVQPTMTSAVGGTWKVRYRDTCKKAKDKFSKKPPPSQDVGTIHLRSTNPRAKLQQAILALIPTDTALAGTDSTVPGVQRNTGPCGVHGREVGVYQPSSQARRASGIQPTDARATSGLSWILVRGHRICIRYRQQR</sequence>
<comment type="caution">
    <text evidence="2">The sequence shown here is derived from an EMBL/GenBank/DDBJ whole genome shotgun (WGS) entry which is preliminary data.</text>
</comment>
<accession>A0A7J7MKU9</accession>
<reference evidence="2 3" key="1">
    <citation type="journal article" date="2020" name="IScience">
        <title>Genome Sequencing of the Endangered Kingdonia uniflora (Circaeasteraceae, Ranunculales) Reveals Potential Mechanisms of Evolutionary Specialization.</title>
        <authorList>
            <person name="Sun Y."/>
            <person name="Deng T."/>
            <person name="Zhang A."/>
            <person name="Moore M.J."/>
            <person name="Landis J.B."/>
            <person name="Lin N."/>
            <person name="Zhang H."/>
            <person name="Zhang X."/>
            <person name="Huang J."/>
            <person name="Zhang X."/>
            <person name="Sun H."/>
            <person name="Wang H."/>
        </authorList>
    </citation>
    <scope>NUCLEOTIDE SEQUENCE [LARGE SCALE GENOMIC DNA]</scope>
    <source>
        <strain evidence="2">TB1705</strain>
        <tissue evidence="2">Leaf</tissue>
    </source>
</reference>
<evidence type="ECO:0000313" key="2">
    <source>
        <dbReference type="EMBL" id="KAF6155501.1"/>
    </source>
</evidence>
<keyword evidence="3" id="KW-1185">Reference proteome</keyword>
<dbReference type="PANTHER" id="PTHR31325">
    <property type="entry name" value="OS01G0798800 PROTEIN-RELATED"/>
    <property type="match status" value="1"/>
</dbReference>
<evidence type="ECO:0000259" key="1">
    <source>
        <dbReference type="Pfam" id="PF13968"/>
    </source>
</evidence>
<name>A0A7J7MKU9_9MAGN</name>
<dbReference type="Pfam" id="PF13968">
    <property type="entry name" value="DUF4220"/>
    <property type="match status" value="1"/>
</dbReference>
<feature type="domain" description="DUF4220" evidence="1">
    <location>
        <begin position="17"/>
        <end position="145"/>
    </location>
</feature>
<evidence type="ECO:0000313" key="3">
    <source>
        <dbReference type="Proteomes" id="UP000541444"/>
    </source>
</evidence>
<proteinExistence type="predicted"/>
<dbReference type="AlphaFoldDB" id="A0A7J7MKU9"/>
<dbReference type="EMBL" id="JACGCM010001420">
    <property type="protein sequence ID" value="KAF6155501.1"/>
    <property type="molecule type" value="Genomic_DNA"/>
</dbReference>
<gene>
    <name evidence="2" type="ORF">GIB67_017856</name>
</gene>
<dbReference type="Proteomes" id="UP000541444">
    <property type="component" value="Unassembled WGS sequence"/>
</dbReference>
<dbReference type="OrthoDB" id="1689146at2759"/>